<dbReference type="InterPro" id="IPR005532">
    <property type="entry name" value="SUMF_dom"/>
</dbReference>
<dbReference type="SUPFAM" id="SSF56436">
    <property type="entry name" value="C-type lectin-like"/>
    <property type="match status" value="1"/>
</dbReference>
<accession>A0A4R4DT72</accession>
<dbReference type="PANTHER" id="PTHR23150:SF35">
    <property type="entry name" value="BLL6746 PROTEIN"/>
    <property type="match status" value="1"/>
</dbReference>
<dbReference type="OrthoDB" id="9768004at2"/>
<dbReference type="InterPro" id="IPR042095">
    <property type="entry name" value="SUMF_sf"/>
</dbReference>
<name>A0A4R4DT72_9PROT</name>
<dbReference type="GO" id="GO:0004197">
    <property type="term" value="F:cysteine-type endopeptidase activity"/>
    <property type="evidence" value="ECO:0007669"/>
    <property type="project" value="InterPro"/>
</dbReference>
<feature type="compositionally biased region" description="Pro residues" evidence="1">
    <location>
        <begin position="562"/>
        <end position="573"/>
    </location>
</feature>
<dbReference type="InterPro" id="IPR029030">
    <property type="entry name" value="Caspase-like_dom_sf"/>
</dbReference>
<dbReference type="Pfam" id="PF00656">
    <property type="entry name" value="Peptidase_C14"/>
    <property type="match status" value="1"/>
</dbReference>
<dbReference type="Gene3D" id="3.40.50.1460">
    <property type="match status" value="1"/>
</dbReference>
<dbReference type="PROSITE" id="PS50208">
    <property type="entry name" value="CASPASE_P20"/>
    <property type="match status" value="1"/>
</dbReference>
<keyword evidence="4" id="KW-1185">Reference proteome</keyword>
<dbReference type="InterPro" id="IPR001309">
    <property type="entry name" value="Pept_C14_p20"/>
</dbReference>
<dbReference type="GO" id="GO:0120147">
    <property type="term" value="F:formylglycine-generating oxidase activity"/>
    <property type="evidence" value="ECO:0007669"/>
    <property type="project" value="TreeGrafter"/>
</dbReference>
<reference evidence="3 4" key="1">
    <citation type="submission" date="2019-03" db="EMBL/GenBank/DDBJ databases">
        <title>Paracraurococcus aquatilis NE82 genome sequence.</title>
        <authorList>
            <person name="Zhao Y."/>
            <person name="Du Z."/>
        </authorList>
    </citation>
    <scope>NUCLEOTIDE SEQUENCE [LARGE SCALE GENOMIC DNA]</scope>
    <source>
        <strain evidence="3 4">NE82</strain>
    </source>
</reference>
<feature type="domain" description="Caspase family p20" evidence="2">
    <location>
        <begin position="41"/>
        <end position="170"/>
    </location>
</feature>
<dbReference type="SUPFAM" id="SSF52129">
    <property type="entry name" value="Caspase-like"/>
    <property type="match status" value="1"/>
</dbReference>
<proteinExistence type="predicted"/>
<gene>
    <name evidence="3" type="ORF">EXY23_10510</name>
</gene>
<dbReference type="PANTHER" id="PTHR23150">
    <property type="entry name" value="SULFATASE MODIFYING FACTOR 1, 2"/>
    <property type="match status" value="1"/>
</dbReference>
<dbReference type="Proteomes" id="UP000295023">
    <property type="component" value="Unassembled WGS sequence"/>
</dbReference>
<dbReference type="InterPro" id="IPR016187">
    <property type="entry name" value="CTDL_fold"/>
</dbReference>
<dbReference type="Gene3D" id="3.90.1580.10">
    <property type="entry name" value="paralog of FGE (formylglycine-generating enzyme)"/>
    <property type="match status" value="1"/>
</dbReference>
<dbReference type="RefSeq" id="WP_132288184.1">
    <property type="nucleotide sequence ID" value="NZ_SKBM01000008.1"/>
</dbReference>
<dbReference type="EMBL" id="SKBM01000008">
    <property type="protein sequence ID" value="TCZ63254.1"/>
    <property type="molecule type" value="Genomic_DNA"/>
</dbReference>
<evidence type="ECO:0000313" key="4">
    <source>
        <dbReference type="Proteomes" id="UP000295023"/>
    </source>
</evidence>
<evidence type="ECO:0000256" key="1">
    <source>
        <dbReference type="SAM" id="MobiDB-lite"/>
    </source>
</evidence>
<dbReference type="InterPro" id="IPR051043">
    <property type="entry name" value="Sulfatase_Mod_Factor_Kinase"/>
</dbReference>
<protein>
    <recommendedName>
        <fullName evidence="2">Caspase family p20 domain-containing protein</fullName>
    </recommendedName>
</protein>
<sequence length="852" mass="91144">MSTEPRGRPPLLRWALVLVILVLPAMLLPRAGPAQPVPPPERRVALVIGIGAYQSAPSLANPVNDARGIGEALRRLSFEVDEVYDADFRRLTRAVREFGIKAQRADVAVVYYAGHGVQVGRENYLLPADARLERERDLLYEAMPLELVLGEASQARKIGIVLLDACRNNPFVDRMSRAMTIAGRGSTAPGLARVDNVPRNTLVVLATKADQIAEDGGGDHSPFAEALLAHFQIPGLELSLFFRSLRDTVLRATGNRQEPFIFSSLGAEPFYFYPRPPNRPPVLAAIPALEVKDSAGPTPLPIARPTDPDQDPLSVRITGLPRAGEVRVEGRPVTPGAVYAADRFATVTYKPDGSTTGPVGTLDILVEDGRGGSALGSLAITVLPSNRPPLVEAPRRLRIYTGGLEIARPEDPDGDAMAVTIRSLPRGLVRNGVAVLRSGDRLRPEELAGLVYVPEPGFTGSAGSLAYAVEDNRGARAESSVEVEVMDAAEAASQLAETALWERLRANGRAEDIDAFLRFYPNSRHAGSAQRRLAELRGPAGSGATAAPPPATSSPPSQVAQAPPPPPAPPSPQARPQQRPGGEQLALAQPPRPATEPRAMPVPPPAAAAAAAAAAERYFQDCPQCPWMVRIPAGTLLMGQGANDSAARPVRQVTLKPFALGQFPVTVAEWRACAAAGGCGALPRLAVAEDATPLHNASWEDAQAYVAWLARTTGRAYRLPSEAEWEYAARARTQTRYPWGDQLGTAQANCAECGGTQDMRGPMPVDSFQPNGFGLHGMLGGVAQWVQDCWVPNYQGAPTDGSARESRGCLRRVLRGGSFRSGREEILPVARNFYDAPVRYPANGFRVARGLE</sequence>
<feature type="compositionally biased region" description="Pro residues" evidence="1">
    <location>
        <begin position="590"/>
        <end position="605"/>
    </location>
</feature>
<evidence type="ECO:0000259" key="2">
    <source>
        <dbReference type="PROSITE" id="PS50208"/>
    </source>
</evidence>
<evidence type="ECO:0000313" key="3">
    <source>
        <dbReference type="EMBL" id="TCZ63254.1"/>
    </source>
</evidence>
<feature type="region of interest" description="Disordered" evidence="1">
    <location>
        <begin position="539"/>
        <end position="605"/>
    </location>
</feature>
<dbReference type="GO" id="GO:0006508">
    <property type="term" value="P:proteolysis"/>
    <property type="evidence" value="ECO:0007669"/>
    <property type="project" value="InterPro"/>
</dbReference>
<dbReference type="AlphaFoldDB" id="A0A4R4DT72"/>
<dbReference type="Pfam" id="PF03781">
    <property type="entry name" value="FGE-sulfatase"/>
    <property type="match status" value="1"/>
</dbReference>
<organism evidence="3 4">
    <name type="scientific">Roseicella aquatilis</name>
    <dbReference type="NCBI Taxonomy" id="2527868"/>
    <lineage>
        <taxon>Bacteria</taxon>
        <taxon>Pseudomonadati</taxon>
        <taxon>Pseudomonadota</taxon>
        <taxon>Alphaproteobacteria</taxon>
        <taxon>Acetobacterales</taxon>
        <taxon>Roseomonadaceae</taxon>
        <taxon>Roseicella</taxon>
    </lineage>
</organism>
<dbReference type="InterPro" id="IPR011600">
    <property type="entry name" value="Pept_C14_caspase"/>
</dbReference>
<comment type="caution">
    <text evidence="3">The sequence shown here is derived from an EMBL/GenBank/DDBJ whole genome shotgun (WGS) entry which is preliminary data.</text>
</comment>